<dbReference type="PANTHER" id="PTHR35716">
    <property type="entry name" value="OS05G0574700 PROTEIN-RELATED"/>
    <property type="match status" value="1"/>
</dbReference>
<dbReference type="EMBL" id="PGGS01000309">
    <property type="protein sequence ID" value="PNH05391.1"/>
    <property type="molecule type" value="Genomic_DNA"/>
</dbReference>
<evidence type="ECO:0000313" key="2">
    <source>
        <dbReference type="EMBL" id="PNH05391.1"/>
    </source>
</evidence>
<name>A0A2J7ZYP5_9CHLO</name>
<dbReference type="OrthoDB" id="510978at2759"/>
<accession>A0A2J7ZYP5</accession>
<organism evidence="2 3">
    <name type="scientific">Tetrabaena socialis</name>
    <dbReference type="NCBI Taxonomy" id="47790"/>
    <lineage>
        <taxon>Eukaryota</taxon>
        <taxon>Viridiplantae</taxon>
        <taxon>Chlorophyta</taxon>
        <taxon>core chlorophytes</taxon>
        <taxon>Chlorophyceae</taxon>
        <taxon>CS clade</taxon>
        <taxon>Chlamydomonadales</taxon>
        <taxon>Tetrabaenaceae</taxon>
        <taxon>Tetrabaena</taxon>
    </lineage>
</organism>
<protein>
    <submittedName>
        <fullName evidence="2">Uncharacterized protein</fullName>
    </submittedName>
</protein>
<feature type="region of interest" description="Disordered" evidence="1">
    <location>
        <begin position="34"/>
        <end position="54"/>
    </location>
</feature>
<evidence type="ECO:0000313" key="3">
    <source>
        <dbReference type="Proteomes" id="UP000236333"/>
    </source>
</evidence>
<comment type="caution">
    <text evidence="2">The sequence shown here is derived from an EMBL/GenBank/DDBJ whole genome shotgun (WGS) entry which is preliminary data.</text>
</comment>
<keyword evidence="3" id="KW-1185">Reference proteome</keyword>
<reference evidence="2 3" key="1">
    <citation type="journal article" date="2017" name="Mol. Biol. Evol.">
        <title>The 4-celled Tetrabaena socialis nuclear genome reveals the essential components for genetic control of cell number at the origin of multicellularity in the volvocine lineage.</title>
        <authorList>
            <person name="Featherston J."/>
            <person name="Arakaki Y."/>
            <person name="Hanschen E.R."/>
            <person name="Ferris P.J."/>
            <person name="Michod R.E."/>
            <person name="Olson B.J.S.C."/>
            <person name="Nozaki H."/>
            <person name="Durand P.M."/>
        </authorList>
    </citation>
    <scope>NUCLEOTIDE SEQUENCE [LARGE SCALE GENOMIC DNA]</scope>
    <source>
        <strain evidence="2 3">NIES-571</strain>
    </source>
</reference>
<dbReference type="Proteomes" id="UP000236333">
    <property type="component" value="Unassembled WGS sequence"/>
</dbReference>
<sequence length="245" mass="25973">MLGTAWGVPHRLATVPFVASSRPGGVRRLARPLRAAASPGDGPEGQDDPKGGDGGLASVFSQFITIKGIASPGAVAQKSSPSPLMPPTTVVSQAMEMLQRNDYPEPDAGVSGAFALTLPATEGPQAGHGVRSWRAEEEWLPWDRFHGLLHTAYGPMLNCDSYKVISPLIFPSSRFDNKAVQAVEVRARPRPPARSASAARRGAAAAPSDAALRPYTFTFCLERVLTGSLKDCWVIAGVRIGNYAL</sequence>
<dbReference type="AlphaFoldDB" id="A0A2J7ZYP5"/>
<evidence type="ECO:0000256" key="1">
    <source>
        <dbReference type="SAM" id="MobiDB-lite"/>
    </source>
</evidence>
<dbReference type="PANTHER" id="PTHR35716:SF4">
    <property type="entry name" value="ARGININE DECARBOXYLASE"/>
    <property type="match status" value="1"/>
</dbReference>
<gene>
    <name evidence="2" type="ORF">TSOC_008354</name>
</gene>
<proteinExistence type="predicted"/>